<dbReference type="GO" id="GO:1990498">
    <property type="term" value="C:mitotic spindle microtubule"/>
    <property type="evidence" value="ECO:0007669"/>
    <property type="project" value="Ensembl"/>
</dbReference>
<evidence type="ECO:0000313" key="2">
    <source>
        <dbReference type="Ensembl" id="ENSSPUP00000013071.1"/>
    </source>
</evidence>
<reference evidence="2" key="2">
    <citation type="submission" date="2025-09" db="UniProtKB">
        <authorList>
            <consortium name="Ensembl"/>
        </authorList>
    </citation>
    <scope>IDENTIFICATION</scope>
</reference>
<evidence type="ECO:0000256" key="1">
    <source>
        <dbReference type="SAM" id="MobiDB-lite"/>
    </source>
</evidence>
<proteinExistence type="predicted"/>
<gene>
    <name evidence="2" type="primary">HAUS8</name>
</gene>
<protein>
    <submittedName>
        <fullName evidence="2">HAUS augmin like complex subunit 8</fullName>
    </submittedName>
</protein>
<dbReference type="GO" id="GO:0070652">
    <property type="term" value="C:HAUS complex"/>
    <property type="evidence" value="ECO:0007669"/>
    <property type="project" value="Ensembl"/>
</dbReference>
<dbReference type="GO" id="GO:0007098">
    <property type="term" value="P:centrosome cycle"/>
    <property type="evidence" value="ECO:0007669"/>
    <property type="project" value="Ensembl"/>
</dbReference>
<organism evidence="2 3">
    <name type="scientific">Sphenodon punctatus</name>
    <name type="common">Tuatara</name>
    <name type="synonym">Hatteria punctata</name>
    <dbReference type="NCBI Taxonomy" id="8508"/>
    <lineage>
        <taxon>Eukaryota</taxon>
        <taxon>Metazoa</taxon>
        <taxon>Chordata</taxon>
        <taxon>Craniata</taxon>
        <taxon>Vertebrata</taxon>
        <taxon>Euteleostomi</taxon>
        <taxon>Lepidosauria</taxon>
        <taxon>Sphenodontia</taxon>
        <taxon>Sphenodontidae</taxon>
        <taxon>Sphenodon</taxon>
    </lineage>
</organism>
<name>A0A8D0L7E8_SPHPU</name>
<keyword evidence="3" id="KW-1185">Reference proteome</keyword>
<dbReference type="Proteomes" id="UP000694392">
    <property type="component" value="Unplaced"/>
</dbReference>
<sequence length="292" mass="32105">MAGKAAGGTEPGAEETSGLAERTGARPKAGGRIVKSRYLDYDRKEAQKSIANISASFGGKGSERGTTPARRLVGPPKSNTPAGTTPAPLAFSGLGKDVLQSTLVEGHKSAPPDLDLSDINDNKGILEKTSVGKRKAHKKEQSLPSVPEDIIEMMESQALLLTYLAIKRERNLAQLEEKAERDLLVLCEERGKLQEKAYKQKRRLLLQKRELQLAEALDRQLELLSPLASLCERFKEEYKTFATAVDSTRHELPLKNIHVEGSRDQLLDDLQKNLAVTQNILTEGMPENSEEN</sequence>
<feature type="region of interest" description="Disordered" evidence="1">
    <location>
        <begin position="55"/>
        <end position="88"/>
    </location>
</feature>
<feature type="region of interest" description="Disordered" evidence="1">
    <location>
        <begin position="1"/>
        <end position="32"/>
    </location>
</feature>
<dbReference type="GO" id="GO:0051225">
    <property type="term" value="P:spindle assembly"/>
    <property type="evidence" value="ECO:0007669"/>
    <property type="project" value="Ensembl"/>
</dbReference>
<feature type="compositionally biased region" description="Gly residues" evidence="1">
    <location>
        <begin position="1"/>
        <end position="10"/>
    </location>
</feature>
<dbReference type="Ensembl" id="ENSSPUT00000013942.1">
    <property type="protein sequence ID" value="ENSSPUP00000013071.1"/>
    <property type="gene ID" value="ENSSPUG00000010057.1"/>
</dbReference>
<dbReference type="GeneTree" id="ENSGT00390000010974"/>
<dbReference type="AlphaFoldDB" id="A0A8D0L7E8"/>
<accession>A0A8D0L7E8</accession>
<evidence type="ECO:0000313" key="3">
    <source>
        <dbReference type="Proteomes" id="UP000694392"/>
    </source>
</evidence>
<reference evidence="2" key="1">
    <citation type="submission" date="2025-08" db="UniProtKB">
        <authorList>
            <consortium name="Ensembl"/>
        </authorList>
    </citation>
    <scope>IDENTIFICATION</scope>
</reference>
<dbReference type="GO" id="GO:0005813">
    <property type="term" value="C:centrosome"/>
    <property type="evidence" value="ECO:0007669"/>
    <property type="project" value="Ensembl"/>
</dbReference>